<evidence type="ECO:0000256" key="1">
    <source>
        <dbReference type="SAM" id="MobiDB-lite"/>
    </source>
</evidence>
<feature type="compositionally biased region" description="Polar residues" evidence="1">
    <location>
        <begin position="36"/>
        <end position="66"/>
    </location>
</feature>
<dbReference type="AlphaFoldDB" id="A0A6A6FGG3"/>
<accession>A0A6A6FGG3</accession>
<reference evidence="2" key="1">
    <citation type="journal article" date="2020" name="Stud. Mycol.">
        <title>101 Dothideomycetes genomes: a test case for predicting lifestyles and emergence of pathogens.</title>
        <authorList>
            <person name="Haridas S."/>
            <person name="Albert R."/>
            <person name="Binder M."/>
            <person name="Bloem J."/>
            <person name="Labutti K."/>
            <person name="Salamov A."/>
            <person name="Andreopoulos B."/>
            <person name="Baker S."/>
            <person name="Barry K."/>
            <person name="Bills G."/>
            <person name="Bluhm B."/>
            <person name="Cannon C."/>
            <person name="Castanera R."/>
            <person name="Culley D."/>
            <person name="Daum C."/>
            <person name="Ezra D."/>
            <person name="Gonzalez J."/>
            <person name="Henrissat B."/>
            <person name="Kuo A."/>
            <person name="Liang C."/>
            <person name="Lipzen A."/>
            <person name="Lutzoni F."/>
            <person name="Magnuson J."/>
            <person name="Mondo S."/>
            <person name="Nolan M."/>
            <person name="Ohm R."/>
            <person name="Pangilinan J."/>
            <person name="Park H.-J."/>
            <person name="Ramirez L."/>
            <person name="Alfaro M."/>
            <person name="Sun H."/>
            <person name="Tritt A."/>
            <person name="Yoshinaga Y."/>
            <person name="Zwiers L.-H."/>
            <person name="Turgeon B."/>
            <person name="Goodwin S."/>
            <person name="Spatafora J."/>
            <person name="Crous P."/>
            <person name="Grigoriev I."/>
        </authorList>
    </citation>
    <scope>NUCLEOTIDE SEQUENCE</scope>
    <source>
        <strain evidence="2">SCOH1-5</strain>
    </source>
</reference>
<evidence type="ECO:0000313" key="2">
    <source>
        <dbReference type="EMBL" id="KAF2212512.1"/>
    </source>
</evidence>
<keyword evidence="3" id="KW-1185">Reference proteome</keyword>
<gene>
    <name evidence="2" type="ORF">CERZMDRAFT_84833</name>
</gene>
<sequence length="280" mass="31181">MSSRIDNFKGTHDAYLQYLEEQVSSLRQRLGEQESRASPSSGGETQRPATPLQDSRQYASSPSAPLQQRRGIQFKHWKPDLPSTRKPPSKTPLWKSRANELVRRVPSASEWHQVVEEQGIADAMQSGAAVTYLLKNEHIQGSTTSYSCSLGDSGSPLDIFLERILEYAQVAAERQRTASLAKMMANFQRFVVISACVVLDAEQHIPKSRVYEIVRCCVGDVTEVYCTRMLRTASKPTPSAPAKMVATPDVECKDQANVPTGLCTAMMFCFERALWSQFSA</sequence>
<dbReference type="EMBL" id="ML992673">
    <property type="protein sequence ID" value="KAF2212512.1"/>
    <property type="molecule type" value="Genomic_DNA"/>
</dbReference>
<organism evidence="2 3">
    <name type="scientific">Cercospora zeae-maydis SCOH1-5</name>
    <dbReference type="NCBI Taxonomy" id="717836"/>
    <lineage>
        <taxon>Eukaryota</taxon>
        <taxon>Fungi</taxon>
        <taxon>Dikarya</taxon>
        <taxon>Ascomycota</taxon>
        <taxon>Pezizomycotina</taxon>
        <taxon>Dothideomycetes</taxon>
        <taxon>Dothideomycetidae</taxon>
        <taxon>Mycosphaerellales</taxon>
        <taxon>Mycosphaerellaceae</taxon>
        <taxon>Cercospora</taxon>
    </lineage>
</organism>
<protein>
    <submittedName>
        <fullName evidence="2">Uncharacterized protein</fullName>
    </submittedName>
</protein>
<evidence type="ECO:0000313" key="3">
    <source>
        <dbReference type="Proteomes" id="UP000799539"/>
    </source>
</evidence>
<feature type="region of interest" description="Disordered" evidence="1">
    <location>
        <begin position="26"/>
        <end position="93"/>
    </location>
</feature>
<dbReference type="Proteomes" id="UP000799539">
    <property type="component" value="Unassembled WGS sequence"/>
</dbReference>
<proteinExistence type="predicted"/>
<name>A0A6A6FGG3_9PEZI</name>